<dbReference type="Gene3D" id="2.60.120.460">
    <property type="entry name" value="YjbQ-like"/>
    <property type="match status" value="1"/>
</dbReference>
<dbReference type="InterPro" id="IPR001602">
    <property type="entry name" value="UPF0047_YjbQ-like"/>
</dbReference>
<dbReference type="OrthoDB" id="10255963at2759"/>
<evidence type="ECO:0000256" key="1">
    <source>
        <dbReference type="ARBA" id="ARBA00005534"/>
    </source>
</evidence>
<organism evidence="2 3">
    <name type="scientific">Aspergillus avenaceus</name>
    <dbReference type="NCBI Taxonomy" id="36643"/>
    <lineage>
        <taxon>Eukaryota</taxon>
        <taxon>Fungi</taxon>
        <taxon>Dikarya</taxon>
        <taxon>Ascomycota</taxon>
        <taxon>Pezizomycotina</taxon>
        <taxon>Eurotiomycetes</taxon>
        <taxon>Eurotiomycetidae</taxon>
        <taxon>Eurotiales</taxon>
        <taxon>Aspergillaceae</taxon>
        <taxon>Aspergillus</taxon>
        <taxon>Aspergillus subgen. Circumdati</taxon>
    </lineage>
</organism>
<dbReference type="NCBIfam" id="TIGR00149">
    <property type="entry name" value="TIGR00149_YjbQ"/>
    <property type="match status" value="1"/>
</dbReference>
<evidence type="ECO:0000313" key="3">
    <source>
        <dbReference type="Proteomes" id="UP000325780"/>
    </source>
</evidence>
<dbReference type="PANTHER" id="PTHR30615">
    <property type="entry name" value="UNCHARACTERIZED PROTEIN YJBQ-RELATED"/>
    <property type="match status" value="1"/>
</dbReference>
<dbReference type="AlphaFoldDB" id="A0A5N6TTA5"/>
<dbReference type="InterPro" id="IPR035917">
    <property type="entry name" value="YjbQ-like_sf"/>
</dbReference>
<comment type="similarity">
    <text evidence="1">Belongs to the UPF0047 family.</text>
</comment>
<dbReference type="PANTHER" id="PTHR30615:SF8">
    <property type="entry name" value="UPF0047 PROTEIN C4A8.02C"/>
    <property type="match status" value="1"/>
</dbReference>
<dbReference type="EMBL" id="ML742118">
    <property type="protein sequence ID" value="KAE8149596.1"/>
    <property type="molecule type" value="Genomic_DNA"/>
</dbReference>
<gene>
    <name evidence="2" type="ORF">BDV25DRAFT_156004</name>
</gene>
<evidence type="ECO:0000313" key="2">
    <source>
        <dbReference type="EMBL" id="KAE8149596.1"/>
    </source>
</evidence>
<dbReference type="Pfam" id="PF01894">
    <property type="entry name" value="YjbQ"/>
    <property type="match status" value="1"/>
</dbReference>
<sequence length="151" mass="17028">MSWFQKSFNLKSQSRGSYLITREITDNLPELEQYKVGILHLFIKHTSCALSLNENYDRLVRGDMSKALDRIVPSDGGSGRLYDHADEGEDDMPAHVKSSLIGASVSIPISNGKLATGMWQGIWYLEFRNMRHSRKVVATIQGEKIEPTEEA</sequence>
<reference evidence="2 3" key="1">
    <citation type="submission" date="2019-04" db="EMBL/GenBank/DDBJ databases">
        <title>Friends and foes A comparative genomics study of 23 Aspergillus species from section Flavi.</title>
        <authorList>
            <consortium name="DOE Joint Genome Institute"/>
            <person name="Kjaerbolling I."/>
            <person name="Vesth T."/>
            <person name="Frisvad J.C."/>
            <person name="Nybo J.L."/>
            <person name="Theobald S."/>
            <person name="Kildgaard S."/>
            <person name="Isbrandt T."/>
            <person name="Kuo A."/>
            <person name="Sato A."/>
            <person name="Lyhne E.K."/>
            <person name="Kogle M.E."/>
            <person name="Wiebenga A."/>
            <person name="Kun R.S."/>
            <person name="Lubbers R.J."/>
            <person name="Makela M.R."/>
            <person name="Barry K."/>
            <person name="Chovatia M."/>
            <person name="Clum A."/>
            <person name="Daum C."/>
            <person name="Haridas S."/>
            <person name="He G."/>
            <person name="LaButti K."/>
            <person name="Lipzen A."/>
            <person name="Mondo S."/>
            <person name="Riley R."/>
            <person name="Salamov A."/>
            <person name="Simmons B.A."/>
            <person name="Magnuson J.K."/>
            <person name="Henrissat B."/>
            <person name="Mortensen U.H."/>
            <person name="Larsen T.O."/>
            <person name="Devries R.P."/>
            <person name="Grigoriev I.V."/>
            <person name="Machida M."/>
            <person name="Baker S.E."/>
            <person name="Andersen M.R."/>
        </authorList>
    </citation>
    <scope>NUCLEOTIDE SEQUENCE [LARGE SCALE GENOMIC DNA]</scope>
    <source>
        <strain evidence="2 3">IBT 18842</strain>
    </source>
</reference>
<accession>A0A5N6TTA5</accession>
<proteinExistence type="inferred from homology"/>
<dbReference type="PIRSF" id="PIRSF004681">
    <property type="entry name" value="UCP004681"/>
    <property type="match status" value="1"/>
</dbReference>
<dbReference type="SUPFAM" id="SSF111038">
    <property type="entry name" value="YjbQ-like"/>
    <property type="match status" value="1"/>
</dbReference>
<protein>
    <submittedName>
        <fullName evidence="2">Uncharacterized protein</fullName>
    </submittedName>
</protein>
<name>A0A5N6TTA5_ASPAV</name>
<keyword evidence="3" id="KW-1185">Reference proteome</keyword>
<dbReference type="Proteomes" id="UP000325780">
    <property type="component" value="Unassembled WGS sequence"/>
</dbReference>